<dbReference type="STRING" id="329046.A0A1Y2CN56"/>
<feature type="compositionally biased region" description="Polar residues" evidence="3">
    <location>
        <begin position="113"/>
        <end position="128"/>
    </location>
</feature>
<keyword evidence="5" id="KW-1185">Reference proteome</keyword>
<reference evidence="4 5" key="1">
    <citation type="submission" date="2016-07" db="EMBL/GenBank/DDBJ databases">
        <title>Pervasive Adenine N6-methylation of Active Genes in Fungi.</title>
        <authorList>
            <consortium name="DOE Joint Genome Institute"/>
            <person name="Mondo S.J."/>
            <person name="Dannebaum R.O."/>
            <person name="Kuo R.C."/>
            <person name="Labutti K."/>
            <person name="Haridas S."/>
            <person name="Kuo A."/>
            <person name="Salamov A."/>
            <person name="Ahrendt S.R."/>
            <person name="Lipzen A."/>
            <person name="Sullivan W."/>
            <person name="Andreopoulos W.B."/>
            <person name="Clum A."/>
            <person name="Lindquist E."/>
            <person name="Daum C."/>
            <person name="Ramamoorthy G.K."/>
            <person name="Gryganskyi A."/>
            <person name="Culley D."/>
            <person name="Magnuson J.K."/>
            <person name="James T.Y."/>
            <person name="O'Malley M.A."/>
            <person name="Stajich J.E."/>
            <person name="Spatafora J.W."/>
            <person name="Visel A."/>
            <person name="Grigoriev I.V."/>
        </authorList>
    </citation>
    <scope>NUCLEOTIDE SEQUENCE [LARGE SCALE GENOMIC DNA]</scope>
    <source>
        <strain evidence="4 5">JEL800</strain>
    </source>
</reference>
<name>A0A1Y2CN56_9FUNG</name>
<proteinExistence type="predicted"/>
<evidence type="ECO:0000256" key="2">
    <source>
        <dbReference type="ARBA" id="ARBA00022833"/>
    </source>
</evidence>
<keyword evidence="1" id="KW-0479">Metal-binding</keyword>
<dbReference type="GO" id="GO:0048205">
    <property type="term" value="P:COPI coating of Golgi vesicle"/>
    <property type="evidence" value="ECO:0007669"/>
    <property type="project" value="TreeGrafter"/>
</dbReference>
<accession>A0A1Y2CN56</accession>
<feature type="compositionally biased region" description="Low complexity" evidence="3">
    <location>
        <begin position="34"/>
        <end position="51"/>
    </location>
</feature>
<evidence type="ECO:0000313" key="4">
    <source>
        <dbReference type="EMBL" id="ORY48433.1"/>
    </source>
</evidence>
<dbReference type="AlphaFoldDB" id="A0A1Y2CN56"/>
<sequence length="213" mass="22016">MFVDPTSVAANASSSSAASSDVDRLGLGMGKLGFGFDPTAAPSPSSQQKSSVTAGVGAPKFGQTSGGFGSTGFGSTSASKPPTAPESGDAAKRFGNAKSISSDQYFGKGAYDESQNAEARSRLQQFSGRSGFGSDDYHGRRSSQDAGNNFRPGSVSPSLNMGDMMETVGSSVRVFANNFVDQGIEDINSVRNIVVSGSSKLSEMFSEIQHRYG</sequence>
<gene>
    <name evidence="4" type="ORF">BCR33DRAFT_35140</name>
</gene>
<dbReference type="GO" id="GO:0046872">
    <property type="term" value="F:metal ion binding"/>
    <property type="evidence" value="ECO:0007669"/>
    <property type="project" value="UniProtKB-KW"/>
</dbReference>
<feature type="region of interest" description="Disordered" evidence="3">
    <location>
        <begin position="111"/>
        <end position="162"/>
    </location>
</feature>
<dbReference type="Proteomes" id="UP000193642">
    <property type="component" value="Unassembled WGS sequence"/>
</dbReference>
<evidence type="ECO:0000313" key="5">
    <source>
        <dbReference type="Proteomes" id="UP000193642"/>
    </source>
</evidence>
<feature type="compositionally biased region" description="Low complexity" evidence="3">
    <location>
        <begin position="7"/>
        <end position="20"/>
    </location>
</feature>
<dbReference type="GO" id="GO:0000139">
    <property type="term" value="C:Golgi membrane"/>
    <property type="evidence" value="ECO:0007669"/>
    <property type="project" value="GOC"/>
</dbReference>
<feature type="region of interest" description="Disordered" evidence="3">
    <location>
        <begin position="1"/>
        <end position="95"/>
    </location>
</feature>
<protein>
    <submittedName>
        <fullName evidence="4">Uncharacterized protein</fullName>
    </submittedName>
</protein>
<evidence type="ECO:0000256" key="1">
    <source>
        <dbReference type="ARBA" id="ARBA00022723"/>
    </source>
</evidence>
<organism evidence="4 5">
    <name type="scientific">Rhizoclosmatium globosum</name>
    <dbReference type="NCBI Taxonomy" id="329046"/>
    <lineage>
        <taxon>Eukaryota</taxon>
        <taxon>Fungi</taxon>
        <taxon>Fungi incertae sedis</taxon>
        <taxon>Chytridiomycota</taxon>
        <taxon>Chytridiomycota incertae sedis</taxon>
        <taxon>Chytridiomycetes</taxon>
        <taxon>Chytridiales</taxon>
        <taxon>Chytriomycetaceae</taxon>
        <taxon>Rhizoclosmatium</taxon>
    </lineage>
</organism>
<dbReference type="OrthoDB" id="983479at2759"/>
<comment type="caution">
    <text evidence="4">The sequence shown here is derived from an EMBL/GenBank/DDBJ whole genome shotgun (WGS) entry which is preliminary data.</text>
</comment>
<dbReference type="PANTHER" id="PTHR45686:SF4">
    <property type="entry name" value="ADP-RIBOSYLATION FACTOR GTPASE ACTIVATING PROTEIN 3, ISOFORM H"/>
    <property type="match status" value="1"/>
</dbReference>
<evidence type="ECO:0000256" key="3">
    <source>
        <dbReference type="SAM" id="MobiDB-lite"/>
    </source>
</evidence>
<dbReference type="EMBL" id="MCGO01000011">
    <property type="protein sequence ID" value="ORY48433.1"/>
    <property type="molecule type" value="Genomic_DNA"/>
</dbReference>
<dbReference type="PANTHER" id="PTHR45686">
    <property type="entry name" value="ADP-RIBOSYLATION FACTOR GTPASE ACTIVATING PROTEIN 3, ISOFORM H-RELATED"/>
    <property type="match status" value="1"/>
</dbReference>
<keyword evidence="2" id="KW-0862">Zinc</keyword>